<evidence type="ECO:0000256" key="4">
    <source>
        <dbReference type="SAM" id="MobiDB-lite"/>
    </source>
</evidence>
<dbReference type="HOGENOM" id="CLU_009582_0_0_1"/>
<keyword evidence="7" id="KW-1185">Reference proteome</keyword>
<dbReference type="EnsemblPlants" id="OPUNC01G14990.1">
    <property type="protein sequence ID" value="OPUNC01G14990.1"/>
    <property type="gene ID" value="OPUNC01G14990"/>
</dbReference>
<dbReference type="SUPFAM" id="SSF54001">
    <property type="entry name" value="Cysteine proteinases"/>
    <property type="match status" value="1"/>
</dbReference>
<dbReference type="Gramene" id="OPUNC01G14990.1">
    <property type="protein sequence ID" value="OPUNC01G14990.1"/>
    <property type="gene ID" value="OPUNC01G14990"/>
</dbReference>
<sequence length="642" mass="72585">MEIKGKMPAKVKRIKFADSQTECEVVLPHTQVQEVPAPTAPAAPSSSKGVEQDKRKKTKRKRLAKEDDDGAVADERTTTRGPNLTRCSLGLAIEACAALSQKHHDKLEEIGLDAIACMTLDGIEKPDLIRWLMTLDGIEKPDLIRWLMDRTDPETMTISIDDDRKIQITPRTVQLVLGTPLGGKDIVIPANKVVRSTYDKITDELGIPRDGWISAKMLIGVIKRRQDDPNAVRFFVMILMSKLLLPTTDFYIPKSDVWVASDLDRVAAIDWSKAVFLALGDSLRCWREKPESSITACVALLVVRPISTTCYAHRACDKGKLQSDPREVDEGANSTPWSQPKRFIFKPARYLSPVIVGPPHCIPDTAKTIQFRDFILANAERLKGLKLLEMDRAVAYVPDVVESFTDRNMTEGMFIDAFSSMIFKDDMRNRPEYFGKRIFLPTTIGTLLNIDFIDQGGRKESFSPNELASKLRDFLCHINTSNTQLVVLPVLHHAHWSLYAINIPHRRIDIMDSNNYPLIGTHVGDHHSSLAKRIVKRLSNALQRALPKRFCRFGCFRKNHMECAKMEVGSNDCAFFIMKYMEAYDGNREPVEKLPIWSNSTVLRSSILHQLVFSEHNKVGPQHPEIERFRFSEDGEPNPQGN</sequence>
<dbReference type="Gene3D" id="3.40.395.10">
    <property type="entry name" value="Adenoviral Proteinase, Chain A"/>
    <property type="match status" value="1"/>
</dbReference>
<evidence type="ECO:0000313" key="7">
    <source>
        <dbReference type="Proteomes" id="UP000026962"/>
    </source>
</evidence>
<evidence type="ECO:0000256" key="1">
    <source>
        <dbReference type="ARBA" id="ARBA00005234"/>
    </source>
</evidence>
<organism evidence="6">
    <name type="scientific">Oryza punctata</name>
    <name type="common">Red rice</name>
    <dbReference type="NCBI Taxonomy" id="4537"/>
    <lineage>
        <taxon>Eukaryota</taxon>
        <taxon>Viridiplantae</taxon>
        <taxon>Streptophyta</taxon>
        <taxon>Embryophyta</taxon>
        <taxon>Tracheophyta</taxon>
        <taxon>Spermatophyta</taxon>
        <taxon>Magnoliopsida</taxon>
        <taxon>Liliopsida</taxon>
        <taxon>Poales</taxon>
        <taxon>Poaceae</taxon>
        <taxon>BOP clade</taxon>
        <taxon>Oryzoideae</taxon>
        <taxon>Oryzeae</taxon>
        <taxon>Oryzinae</taxon>
        <taxon>Oryza</taxon>
    </lineage>
</organism>
<name>A0A0E0JIE0_ORYPU</name>
<keyword evidence="3" id="KW-0378">Hydrolase</keyword>
<dbReference type="AlphaFoldDB" id="A0A0E0JIE0"/>
<keyword evidence="2" id="KW-0645">Protease</keyword>
<dbReference type="GO" id="GO:0008234">
    <property type="term" value="F:cysteine-type peptidase activity"/>
    <property type="evidence" value="ECO:0007669"/>
    <property type="project" value="InterPro"/>
</dbReference>
<dbReference type="Proteomes" id="UP000026962">
    <property type="component" value="Chromosome 1"/>
</dbReference>
<evidence type="ECO:0000259" key="5">
    <source>
        <dbReference type="Pfam" id="PF02902"/>
    </source>
</evidence>
<dbReference type="PANTHER" id="PTHR34835:SF81">
    <property type="entry name" value="OS06G0475900 PROTEIN"/>
    <property type="match status" value="1"/>
</dbReference>
<accession>A0A0E0JIE0</accession>
<dbReference type="Pfam" id="PF02902">
    <property type="entry name" value="Peptidase_C48"/>
    <property type="match status" value="1"/>
</dbReference>
<feature type="region of interest" description="Disordered" evidence="4">
    <location>
        <begin position="28"/>
        <end position="80"/>
    </location>
</feature>
<dbReference type="GO" id="GO:0006508">
    <property type="term" value="P:proteolysis"/>
    <property type="evidence" value="ECO:0007669"/>
    <property type="project" value="UniProtKB-KW"/>
</dbReference>
<reference evidence="6" key="1">
    <citation type="submission" date="2015-04" db="UniProtKB">
        <authorList>
            <consortium name="EnsemblPlants"/>
        </authorList>
    </citation>
    <scope>IDENTIFICATION</scope>
</reference>
<evidence type="ECO:0000313" key="6">
    <source>
        <dbReference type="EnsemblPlants" id="OPUNC01G14990.1"/>
    </source>
</evidence>
<comment type="similarity">
    <text evidence="1">Belongs to the peptidase C48 family.</text>
</comment>
<feature type="domain" description="Ubiquitin-like protease family profile" evidence="5">
    <location>
        <begin position="484"/>
        <end position="584"/>
    </location>
</feature>
<evidence type="ECO:0000256" key="2">
    <source>
        <dbReference type="ARBA" id="ARBA00022670"/>
    </source>
</evidence>
<dbReference type="InterPro" id="IPR038765">
    <property type="entry name" value="Papain-like_cys_pep_sf"/>
</dbReference>
<reference evidence="6" key="2">
    <citation type="submission" date="2018-05" db="EMBL/GenBank/DDBJ databases">
        <title>OpunRS2 (Oryza punctata Reference Sequence Version 2).</title>
        <authorList>
            <person name="Zhang J."/>
            <person name="Kudrna D."/>
            <person name="Lee S."/>
            <person name="Talag J."/>
            <person name="Welchert J."/>
            <person name="Wing R.A."/>
        </authorList>
    </citation>
    <scope>NUCLEOTIDE SEQUENCE [LARGE SCALE GENOMIC DNA]</scope>
</reference>
<dbReference type="PANTHER" id="PTHR34835">
    <property type="entry name" value="OS07G0283600 PROTEIN-RELATED"/>
    <property type="match status" value="1"/>
</dbReference>
<evidence type="ECO:0000256" key="3">
    <source>
        <dbReference type="ARBA" id="ARBA00022801"/>
    </source>
</evidence>
<protein>
    <recommendedName>
        <fullName evidence="5">Ubiquitin-like protease family profile domain-containing protein</fullName>
    </recommendedName>
</protein>
<dbReference type="STRING" id="4537.A0A0E0JIE0"/>
<feature type="compositionally biased region" description="Low complexity" evidence="4">
    <location>
        <begin position="36"/>
        <end position="47"/>
    </location>
</feature>
<proteinExistence type="inferred from homology"/>
<dbReference type="InterPro" id="IPR003653">
    <property type="entry name" value="Peptidase_C48_C"/>
</dbReference>